<reference evidence="4" key="1">
    <citation type="submission" date="2020-05" db="EMBL/GenBank/DDBJ databases">
        <title>Frigoriglobus tundricola gen. nov., sp. nov., a psychrotolerant cellulolytic planctomycete of the family Gemmataceae with two divergent copies of 16S rRNA gene.</title>
        <authorList>
            <person name="Kulichevskaya I.S."/>
            <person name="Ivanova A.A."/>
            <person name="Naumoff D.G."/>
            <person name="Beletsky A.V."/>
            <person name="Rijpstra W.I.C."/>
            <person name="Sinninghe Damste J.S."/>
            <person name="Mardanov A.V."/>
            <person name="Ravin N.V."/>
            <person name="Dedysh S.N."/>
        </authorList>
    </citation>
    <scope>NUCLEOTIDE SEQUENCE [LARGE SCALE GENOMIC DNA]</scope>
    <source>
        <strain evidence="4">PL17</strain>
    </source>
</reference>
<dbReference type="EMBL" id="CP053452">
    <property type="protein sequence ID" value="QJW98320.1"/>
    <property type="molecule type" value="Genomic_DNA"/>
</dbReference>
<evidence type="ECO:0000313" key="4">
    <source>
        <dbReference type="Proteomes" id="UP000503447"/>
    </source>
</evidence>
<dbReference type="PANTHER" id="PTHR35146">
    <property type="entry name" value="UPF0178 PROTEIN YAII"/>
    <property type="match status" value="1"/>
</dbReference>
<proteinExistence type="inferred from homology"/>
<protein>
    <recommendedName>
        <fullName evidence="2">UPF0178 protein FTUN_5908</fullName>
    </recommendedName>
</protein>
<gene>
    <name evidence="3" type="ORF">FTUN_5908</name>
</gene>
<dbReference type="NCBIfam" id="NF001095">
    <property type="entry name" value="PRK00124.1"/>
    <property type="match status" value="1"/>
</dbReference>
<evidence type="ECO:0000256" key="1">
    <source>
        <dbReference type="ARBA" id="ARBA00008522"/>
    </source>
</evidence>
<organism evidence="3 4">
    <name type="scientific">Frigoriglobus tundricola</name>
    <dbReference type="NCBI Taxonomy" id="2774151"/>
    <lineage>
        <taxon>Bacteria</taxon>
        <taxon>Pseudomonadati</taxon>
        <taxon>Planctomycetota</taxon>
        <taxon>Planctomycetia</taxon>
        <taxon>Gemmatales</taxon>
        <taxon>Gemmataceae</taxon>
        <taxon>Frigoriglobus</taxon>
    </lineage>
</organism>
<dbReference type="RefSeq" id="WP_171473534.1">
    <property type="nucleotide sequence ID" value="NZ_CP053452.2"/>
</dbReference>
<dbReference type="InterPro" id="IPR003791">
    <property type="entry name" value="UPF0178"/>
</dbReference>
<sequence length="153" mass="16116">MATIYVDADACPVKDEVYRVARRYSMKVVVVANANLHVPSGPLVELVVRTGFGAADDWIAEQAAPGDIAITADVPLAARCVAKGALVVDPKGRLLSADNVGEALAVRDLMQGLRDAGGTTRGPAPMTAKDRSRFLSRLDEAVNAVRRAHPPSA</sequence>
<dbReference type="PANTHER" id="PTHR35146:SF1">
    <property type="entry name" value="UPF0178 PROTEIN YAII"/>
    <property type="match status" value="1"/>
</dbReference>
<keyword evidence="4" id="KW-1185">Reference proteome</keyword>
<evidence type="ECO:0000313" key="3">
    <source>
        <dbReference type="EMBL" id="QJW98320.1"/>
    </source>
</evidence>
<comment type="similarity">
    <text evidence="1 2">Belongs to the UPF0178 family.</text>
</comment>
<evidence type="ECO:0000256" key="2">
    <source>
        <dbReference type="HAMAP-Rule" id="MF_00489"/>
    </source>
</evidence>
<name>A0A6M5YXX1_9BACT</name>
<dbReference type="HAMAP" id="MF_00489">
    <property type="entry name" value="UPF0178"/>
    <property type="match status" value="1"/>
</dbReference>
<dbReference type="Pfam" id="PF02639">
    <property type="entry name" value="DUF188"/>
    <property type="match status" value="1"/>
</dbReference>
<dbReference type="CDD" id="cd18720">
    <property type="entry name" value="PIN_YqxD-like"/>
    <property type="match status" value="1"/>
</dbReference>
<dbReference type="Proteomes" id="UP000503447">
    <property type="component" value="Chromosome"/>
</dbReference>
<dbReference type="AlphaFoldDB" id="A0A6M5YXX1"/>
<accession>A0A6M5YXX1</accession>
<dbReference type="KEGG" id="ftj:FTUN_5908"/>